<accession>A0ABN9BPN9</accession>
<organism evidence="1 2">
    <name type="scientific">Staurois parvus</name>
    <dbReference type="NCBI Taxonomy" id="386267"/>
    <lineage>
        <taxon>Eukaryota</taxon>
        <taxon>Metazoa</taxon>
        <taxon>Chordata</taxon>
        <taxon>Craniata</taxon>
        <taxon>Vertebrata</taxon>
        <taxon>Euteleostomi</taxon>
        <taxon>Amphibia</taxon>
        <taxon>Batrachia</taxon>
        <taxon>Anura</taxon>
        <taxon>Neobatrachia</taxon>
        <taxon>Ranoidea</taxon>
        <taxon>Ranidae</taxon>
        <taxon>Staurois</taxon>
    </lineage>
</organism>
<protein>
    <submittedName>
        <fullName evidence="1">Uncharacterized protein</fullName>
    </submittedName>
</protein>
<keyword evidence="2" id="KW-1185">Reference proteome</keyword>
<feature type="non-terminal residue" evidence="1">
    <location>
        <position position="89"/>
    </location>
</feature>
<reference evidence="1" key="1">
    <citation type="submission" date="2023-05" db="EMBL/GenBank/DDBJ databases">
        <authorList>
            <person name="Stuckert A."/>
        </authorList>
    </citation>
    <scope>NUCLEOTIDE SEQUENCE</scope>
</reference>
<evidence type="ECO:0000313" key="2">
    <source>
        <dbReference type="Proteomes" id="UP001162483"/>
    </source>
</evidence>
<dbReference type="Proteomes" id="UP001162483">
    <property type="component" value="Unassembled WGS sequence"/>
</dbReference>
<comment type="caution">
    <text evidence="1">The sequence shown here is derived from an EMBL/GenBank/DDBJ whole genome shotgun (WGS) entry which is preliminary data.</text>
</comment>
<proteinExistence type="predicted"/>
<sequence>MKVRVFLLGSSGSDQIFGTQSTHPQNMNFKATVHCEDSEAWLARGDHDMGSFSYYGVGPIYRIPGIMDQFGMTSEYLKRVMLPYTAIIL</sequence>
<gene>
    <name evidence="1" type="ORF">SPARVUS_LOCUS3389597</name>
</gene>
<evidence type="ECO:0000313" key="1">
    <source>
        <dbReference type="EMBL" id="CAI9549642.1"/>
    </source>
</evidence>
<name>A0ABN9BPN9_9NEOB</name>
<dbReference type="EMBL" id="CATNWA010005259">
    <property type="protein sequence ID" value="CAI9549642.1"/>
    <property type="molecule type" value="Genomic_DNA"/>
</dbReference>